<protein>
    <recommendedName>
        <fullName evidence="9">Glycoside hydrolase family 92 protein</fullName>
    </recommendedName>
</protein>
<comment type="cofactor">
    <cofactor evidence="1">
        <name>Ca(2+)</name>
        <dbReference type="ChEBI" id="CHEBI:29108"/>
    </cofactor>
</comment>
<sequence>MKDGKWIYIGICFFATAFCAAQQKTIWQVGESDNSCLEFALAPKDYEEFLKEDFGWEDRVFVIGHSKTEEDFPYVLPGATDYWGGTSGLAGIRPHQLNLLFNVKKKKNNGIWKLVVDILDCSPKAPPLFKISINGKSWKFQMKKGKGVGVLDGETGSGKEQVIELPLPQGSINDGGNEIQLTTLEGSWLVFDQIRLECPMGAQLRIPKKAMITKVYPADYELTQDLQSVQPLLVEVQHIEGNPKLEAELDGEIIFHEILENGRKIYEVPMPAVTTKKHSRYQLILDGEVVQEGRVERSPKIRNRPVDYVDTKMGTGHSRWMIAPGPWMPFGMVKISPDNQDMGWQAGYQPTFENVGAFSHIHEWTMAGLGTFPTNGPLITTMGSPEAPDSGYRSHMDKATEQAPLGYYSVLLTDYDIKAELTATTRCSFQRYTYPENRPESRILVDLKIPAEYDYSIEEAFFKKVSDTKIVGYSKQISSSVWGEAYYRKQMVEDGDRPREWDQIAQEYIVHFAMEFDHPITRFGIRTDKGNVLPKGDSDTYTISNPKDVVAFVEFDTSKSHVVQTRTGLSYVSMDQAALNLKKEIAEPFGWDFEKVRDHQEEVWNDLLGRIRISTTDRMEKIRFYTNMYRALVSRNIFSDVDGSWVDATERIRKFENPDEVALGCDAFWNTFWNLNQFWNLVVPEWSSKWVKSQLAMYDANGWLAKGPAGMEYIPVMVAEHEIPLIVGAYQMGIRDFDAEKAFEAIYKMQTTLGEQVGNGYAGNRDLEAYLKYKYVPYNKGRFSNTLEYSFDDFAVSQMAKAMGKKEAYQEFLDRAYWWKNAIDPEIGYARIRHSDGTWYPDFDPIKTAGNHQYVEGNAWQLSFFVPQDVPALAAIIGEEVFSRRLDDGFRVSSPWRYNAPNELYWDFPVTQGNQQSLHFSFLFNWVKKPWLTQKWNRDIMERYYGHGISNAYLGDEDQGQMSAWFVMSALGLFQMDGGTRTAPIYEIGSPLYPKVEIDLGQRYNRGETFTILAKNTSINNKYVQKAVLNGKELKNFWFPSDELLKGGTLELIMGPEPNMDWGVGQVPPSMSNENN</sequence>
<dbReference type="SUPFAM" id="SSF49785">
    <property type="entry name" value="Galactose-binding domain-like"/>
    <property type="match status" value="1"/>
</dbReference>
<dbReference type="GO" id="GO:0030246">
    <property type="term" value="F:carbohydrate binding"/>
    <property type="evidence" value="ECO:0007669"/>
    <property type="project" value="InterPro"/>
</dbReference>
<comment type="caution">
    <text evidence="7">The sequence shown here is derived from an EMBL/GenBank/DDBJ whole genome shotgun (WGS) entry which is preliminary data.</text>
</comment>
<dbReference type="Proteomes" id="UP000276603">
    <property type="component" value="Unassembled WGS sequence"/>
</dbReference>
<evidence type="ECO:0000259" key="6">
    <source>
        <dbReference type="Pfam" id="PF17678"/>
    </source>
</evidence>
<evidence type="ECO:0000256" key="1">
    <source>
        <dbReference type="ARBA" id="ARBA00001913"/>
    </source>
</evidence>
<dbReference type="GO" id="GO:0005829">
    <property type="term" value="C:cytosol"/>
    <property type="evidence" value="ECO:0007669"/>
    <property type="project" value="TreeGrafter"/>
</dbReference>
<organism evidence="7 8">
    <name type="scientific">Ulvibacterium marinum</name>
    <dbReference type="NCBI Taxonomy" id="2419782"/>
    <lineage>
        <taxon>Bacteria</taxon>
        <taxon>Pseudomonadati</taxon>
        <taxon>Bacteroidota</taxon>
        <taxon>Flavobacteriia</taxon>
        <taxon>Flavobacteriales</taxon>
        <taxon>Flavobacteriaceae</taxon>
        <taxon>Ulvibacterium</taxon>
    </lineage>
</organism>
<evidence type="ECO:0000256" key="2">
    <source>
        <dbReference type="ARBA" id="ARBA00011245"/>
    </source>
</evidence>
<dbReference type="Gene3D" id="1.20.1610.10">
    <property type="entry name" value="alpha-1,2-mannosidases domains"/>
    <property type="match status" value="1"/>
</dbReference>
<dbReference type="InterPro" id="IPR041371">
    <property type="entry name" value="GH92_N"/>
</dbReference>
<dbReference type="Gene3D" id="2.60.120.260">
    <property type="entry name" value="Galactose-binding domain-like"/>
    <property type="match status" value="1"/>
</dbReference>
<reference evidence="7 8" key="1">
    <citation type="submission" date="2018-10" db="EMBL/GenBank/DDBJ databases">
        <title>Ulvibacterium marinum gen. nov., sp. nov., a novel marine bacterium of the family Flavobacteriaceae, isolated from a culture of the green alga Ulva prolifera.</title>
        <authorList>
            <person name="Zhang Z."/>
        </authorList>
    </citation>
    <scope>NUCLEOTIDE SEQUENCE [LARGE SCALE GENOMIC DNA]</scope>
    <source>
        <strain evidence="7 8">CCMM003</strain>
    </source>
</reference>
<evidence type="ECO:0000259" key="4">
    <source>
        <dbReference type="Pfam" id="PF07971"/>
    </source>
</evidence>
<dbReference type="InterPro" id="IPR014718">
    <property type="entry name" value="GH-type_carb-bd"/>
</dbReference>
<dbReference type="RefSeq" id="WP_120710208.1">
    <property type="nucleotide sequence ID" value="NZ_RBCJ01000001.1"/>
</dbReference>
<accession>A0A3B0CDM7</accession>
<feature type="domain" description="Rhamnogalacturonan lyase" evidence="5">
    <location>
        <begin position="25"/>
        <end position="196"/>
    </location>
</feature>
<dbReference type="InterPro" id="IPR008928">
    <property type="entry name" value="6-hairpin_glycosidase_sf"/>
</dbReference>
<dbReference type="InterPro" id="IPR029411">
    <property type="entry name" value="RG-lyase_III"/>
</dbReference>
<dbReference type="InterPro" id="IPR012939">
    <property type="entry name" value="Glyco_hydro_92"/>
</dbReference>
<name>A0A3B0CDM7_9FLAO</name>
<proteinExistence type="predicted"/>
<dbReference type="Pfam" id="PF14683">
    <property type="entry name" value="CBM-like"/>
    <property type="match status" value="1"/>
</dbReference>
<comment type="subunit">
    <text evidence="2">Monomer.</text>
</comment>
<keyword evidence="3" id="KW-0106">Calcium</keyword>
<dbReference type="GO" id="GO:0005975">
    <property type="term" value="P:carbohydrate metabolic process"/>
    <property type="evidence" value="ECO:0007669"/>
    <property type="project" value="InterPro"/>
</dbReference>
<dbReference type="GO" id="GO:0000224">
    <property type="term" value="F:peptide-N4-(N-acetyl-beta-glucosaminyl)asparagine amidase activity"/>
    <property type="evidence" value="ECO:0007669"/>
    <property type="project" value="TreeGrafter"/>
</dbReference>
<dbReference type="AlphaFoldDB" id="A0A3B0CDM7"/>
<dbReference type="Gene3D" id="2.70.98.10">
    <property type="match status" value="1"/>
</dbReference>
<dbReference type="InterPro" id="IPR005887">
    <property type="entry name" value="GH92_a_mannosidase_put"/>
</dbReference>
<dbReference type="Gene3D" id="3.30.2080.10">
    <property type="entry name" value="GH92 mannosidase domain"/>
    <property type="match status" value="1"/>
</dbReference>
<dbReference type="PANTHER" id="PTHR12143:SF39">
    <property type="entry name" value="SECRETED PROTEIN"/>
    <property type="match status" value="1"/>
</dbReference>
<dbReference type="EMBL" id="RBCJ01000001">
    <property type="protein sequence ID" value="RKN83001.1"/>
    <property type="molecule type" value="Genomic_DNA"/>
</dbReference>
<feature type="domain" description="Glycosyl hydrolase family 92 N-terminal" evidence="6">
    <location>
        <begin position="308"/>
        <end position="570"/>
    </location>
</feature>
<gene>
    <name evidence="7" type="ORF">D7Z94_03930</name>
</gene>
<dbReference type="Pfam" id="PF17678">
    <property type="entry name" value="Glyco_hydro_92N"/>
    <property type="match status" value="1"/>
</dbReference>
<dbReference type="Gene3D" id="1.20.1050.60">
    <property type="entry name" value="alpha-1,2-mannosidase"/>
    <property type="match status" value="1"/>
</dbReference>
<dbReference type="Pfam" id="PF07971">
    <property type="entry name" value="Glyco_hydro_92"/>
    <property type="match status" value="1"/>
</dbReference>
<evidence type="ECO:0000313" key="7">
    <source>
        <dbReference type="EMBL" id="RKN83001.1"/>
    </source>
</evidence>
<feature type="domain" description="Glycosyl hydrolase family 92" evidence="4">
    <location>
        <begin position="576"/>
        <end position="1056"/>
    </location>
</feature>
<dbReference type="NCBIfam" id="TIGR01180">
    <property type="entry name" value="aman2_put"/>
    <property type="match status" value="1"/>
</dbReference>
<keyword evidence="8" id="KW-1185">Reference proteome</keyword>
<evidence type="ECO:0000259" key="5">
    <source>
        <dbReference type="Pfam" id="PF14683"/>
    </source>
</evidence>
<dbReference type="OrthoDB" id="9804511at2"/>
<dbReference type="PANTHER" id="PTHR12143">
    <property type="entry name" value="PEPTIDE N-GLYCANASE PNGASE -RELATED"/>
    <property type="match status" value="1"/>
</dbReference>
<dbReference type="InterPro" id="IPR050883">
    <property type="entry name" value="PNGase"/>
</dbReference>
<dbReference type="GO" id="GO:0006516">
    <property type="term" value="P:glycoprotein catabolic process"/>
    <property type="evidence" value="ECO:0007669"/>
    <property type="project" value="TreeGrafter"/>
</dbReference>
<dbReference type="InterPro" id="IPR008979">
    <property type="entry name" value="Galactose-bd-like_sf"/>
</dbReference>
<evidence type="ECO:0008006" key="9">
    <source>
        <dbReference type="Google" id="ProtNLM"/>
    </source>
</evidence>
<dbReference type="SUPFAM" id="SSF48208">
    <property type="entry name" value="Six-hairpin glycosidases"/>
    <property type="match status" value="1"/>
</dbReference>
<evidence type="ECO:0000313" key="8">
    <source>
        <dbReference type="Proteomes" id="UP000276603"/>
    </source>
</evidence>
<evidence type="ECO:0000256" key="3">
    <source>
        <dbReference type="ARBA" id="ARBA00022837"/>
    </source>
</evidence>